<gene>
    <name evidence="1" type="ORF">IQ227_07010</name>
</gene>
<reference evidence="1 2" key="1">
    <citation type="submission" date="2020-10" db="EMBL/GenBank/DDBJ databases">
        <authorList>
            <person name="Castelo-Branco R."/>
            <person name="Eusebio N."/>
            <person name="Adriana R."/>
            <person name="Vieira A."/>
            <person name="Brugerolle De Fraissinette N."/>
            <person name="Rezende De Castro R."/>
            <person name="Schneider M.P."/>
            <person name="Vasconcelos V."/>
            <person name="Leao P.N."/>
        </authorList>
    </citation>
    <scope>NUCLEOTIDE SEQUENCE [LARGE SCALE GENOMIC DNA]</scope>
    <source>
        <strain evidence="1 2">LEGE 00250</strain>
    </source>
</reference>
<name>A0ABR9VBA9_9CYAN</name>
<sequence>MTTLNNLNLPDELYQQIVKLAKAEHNSIESQIVLLLQTALEIEQQQIESGRRTKILKLLEETQNIRRSNPADFKLRDSTEMIREDRDR</sequence>
<dbReference type="RefSeq" id="WP_193942299.1">
    <property type="nucleotide sequence ID" value="NZ_JADEWB010000025.1"/>
</dbReference>
<evidence type="ECO:0008006" key="3">
    <source>
        <dbReference type="Google" id="ProtNLM"/>
    </source>
</evidence>
<organism evidence="1 2">
    <name type="scientific">Sphaerospermopsis aphanizomenoides LEGE 00250</name>
    <dbReference type="NCBI Taxonomy" id="2777972"/>
    <lineage>
        <taxon>Bacteria</taxon>
        <taxon>Bacillati</taxon>
        <taxon>Cyanobacteriota</taxon>
        <taxon>Cyanophyceae</taxon>
        <taxon>Nostocales</taxon>
        <taxon>Aphanizomenonaceae</taxon>
        <taxon>Sphaerospermopsis</taxon>
        <taxon>Sphaerospermopsis aphanizomenoides</taxon>
    </lineage>
</organism>
<dbReference type="Proteomes" id="UP000606776">
    <property type="component" value="Unassembled WGS sequence"/>
</dbReference>
<protein>
    <recommendedName>
        <fullName evidence="3">CopG-like ribbon-helix-helix domain-containing protein</fullName>
    </recommendedName>
</protein>
<proteinExistence type="predicted"/>
<dbReference type="Gene3D" id="1.10.1220.10">
    <property type="entry name" value="Met repressor-like"/>
    <property type="match status" value="1"/>
</dbReference>
<evidence type="ECO:0000313" key="2">
    <source>
        <dbReference type="Proteomes" id="UP000606776"/>
    </source>
</evidence>
<comment type="caution">
    <text evidence="1">The sequence shown here is derived from an EMBL/GenBank/DDBJ whole genome shotgun (WGS) entry which is preliminary data.</text>
</comment>
<evidence type="ECO:0000313" key="1">
    <source>
        <dbReference type="EMBL" id="MBE9235792.1"/>
    </source>
</evidence>
<keyword evidence="2" id="KW-1185">Reference proteome</keyword>
<dbReference type="InterPro" id="IPR010985">
    <property type="entry name" value="Ribbon_hlx_hlx"/>
</dbReference>
<dbReference type="EMBL" id="JADEWB010000025">
    <property type="protein sequence ID" value="MBE9235792.1"/>
    <property type="molecule type" value="Genomic_DNA"/>
</dbReference>
<dbReference type="SUPFAM" id="SSF47598">
    <property type="entry name" value="Ribbon-helix-helix"/>
    <property type="match status" value="1"/>
</dbReference>
<dbReference type="InterPro" id="IPR013321">
    <property type="entry name" value="Arc_rbn_hlx_hlx"/>
</dbReference>
<accession>A0ABR9VBA9</accession>